<feature type="transmembrane region" description="Helical" evidence="1">
    <location>
        <begin position="36"/>
        <end position="57"/>
    </location>
</feature>
<sequence>MTHDPRARLRLLALTLAVIAAGLSLRLLPLGLPQAVTKWGGSVLWGAMVYGLVGLVLPQPRRRILAVAASIALAVEVFRLVHTPGLDAFRLTLAGKLLIGRVFSPLNLVAYASGILAARLADRRG</sequence>
<reference evidence="2 3" key="1">
    <citation type="submission" date="2024-06" db="EMBL/GenBank/DDBJ databases">
        <title>Genomic Encyclopedia of Type Strains, Phase IV (KMG-IV): sequencing the most valuable type-strain genomes for metagenomic binning, comparative biology and taxonomic classification.</title>
        <authorList>
            <person name="Goeker M."/>
        </authorList>
    </citation>
    <scope>NUCLEOTIDE SEQUENCE [LARGE SCALE GENOMIC DNA]</scope>
    <source>
        <strain evidence="2 3">DSM 21331</strain>
    </source>
</reference>
<dbReference type="InterPro" id="IPR021257">
    <property type="entry name" value="DUF2809"/>
</dbReference>
<dbReference type="Pfam" id="PF10990">
    <property type="entry name" value="DUF2809"/>
    <property type="match status" value="1"/>
</dbReference>
<evidence type="ECO:0008006" key="4">
    <source>
        <dbReference type="Google" id="ProtNLM"/>
    </source>
</evidence>
<organism evidence="2 3">
    <name type="scientific">Methylobacterium goesingense</name>
    <dbReference type="NCBI Taxonomy" id="243690"/>
    <lineage>
        <taxon>Bacteria</taxon>
        <taxon>Pseudomonadati</taxon>
        <taxon>Pseudomonadota</taxon>
        <taxon>Alphaproteobacteria</taxon>
        <taxon>Hyphomicrobiales</taxon>
        <taxon>Methylobacteriaceae</taxon>
        <taxon>Methylobacterium</taxon>
    </lineage>
</organism>
<name>A0ABV2L4Y8_9HYPH</name>
<protein>
    <recommendedName>
        <fullName evidence="4">DUF2809 domain-containing protein</fullName>
    </recommendedName>
</protein>
<dbReference type="EMBL" id="JBEPMM010000002">
    <property type="protein sequence ID" value="MET3691830.1"/>
    <property type="molecule type" value="Genomic_DNA"/>
</dbReference>
<keyword evidence="3" id="KW-1185">Reference proteome</keyword>
<gene>
    <name evidence="2" type="ORF">ABID43_001355</name>
</gene>
<proteinExistence type="predicted"/>
<comment type="caution">
    <text evidence="2">The sequence shown here is derived from an EMBL/GenBank/DDBJ whole genome shotgun (WGS) entry which is preliminary data.</text>
</comment>
<evidence type="ECO:0000256" key="1">
    <source>
        <dbReference type="SAM" id="Phobius"/>
    </source>
</evidence>
<evidence type="ECO:0000313" key="3">
    <source>
        <dbReference type="Proteomes" id="UP001549145"/>
    </source>
</evidence>
<keyword evidence="1" id="KW-0472">Membrane</keyword>
<evidence type="ECO:0000313" key="2">
    <source>
        <dbReference type="EMBL" id="MET3691830.1"/>
    </source>
</evidence>
<feature type="transmembrane region" description="Helical" evidence="1">
    <location>
        <begin position="64"/>
        <end position="82"/>
    </location>
</feature>
<keyword evidence="1" id="KW-1133">Transmembrane helix</keyword>
<dbReference type="Proteomes" id="UP001549145">
    <property type="component" value="Unassembled WGS sequence"/>
</dbReference>
<dbReference type="RefSeq" id="WP_238275196.1">
    <property type="nucleotide sequence ID" value="NZ_BPQL01000005.1"/>
</dbReference>
<keyword evidence="1" id="KW-0812">Transmembrane</keyword>
<accession>A0ABV2L4Y8</accession>
<feature type="transmembrane region" description="Helical" evidence="1">
    <location>
        <begin position="102"/>
        <end position="121"/>
    </location>
</feature>